<organism evidence="1 2">
    <name type="scientific">Xanthomonas theicola</name>
    <dbReference type="NCBI Taxonomy" id="56464"/>
    <lineage>
        <taxon>Bacteria</taxon>
        <taxon>Pseudomonadati</taxon>
        <taxon>Pseudomonadota</taxon>
        <taxon>Gammaproteobacteria</taxon>
        <taxon>Lysobacterales</taxon>
        <taxon>Lysobacteraceae</taxon>
        <taxon>Xanthomonas</taxon>
    </lineage>
</organism>
<accession>A0A2S6ZM53</accession>
<name>A0A2S6ZM53_9XANT</name>
<evidence type="ECO:0000313" key="1">
    <source>
        <dbReference type="EMBL" id="PPT93324.1"/>
    </source>
</evidence>
<dbReference type="OrthoDB" id="5998939at2"/>
<evidence type="ECO:0000313" key="2">
    <source>
        <dbReference type="Proteomes" id="UP000239898"/>
    </source>
</evidence>
<dbReference type="Proteomes" id="UP000239898">
    <property type="component" value="Unassembled WGS sequence"/>
</dbReference>
<reference evidence="1 2" key="1">
    <citation type="submission" date="2016-08" db="EMBL/GenBank/DDBJ databases">
        <title>Evolution of the type three secretion system and type three effector repertoires in Xanthomonas.</title>
        <authorList>
            <person name="Merda D."/>
            <person name="Briand M."/>
            <person name="Bosis E."/>
            <person name="Rousseau C."/>
            <person name="Portier P."/>
            <person name="Jacques M.-A."/>
            <person name="Fischer-Le Saux M."/>
        </authorList>
    </citation>
    <scope>NUCLEOTIDE SEQUENCE [LARGE SCALE GENOMIC DNA]</scope>
    <source>
        <strain evidence="1 2">CFBP 4691</strain>
    </source>
</reference>
<protein>
    <submittedName>
        <fullName evidence="1">Uncharacterized protein</fullName>
    </submittedName>
</protein>
<gene>
    <name evidence="1" type="ORF">XthCFBP4691_00135</name>
</gene>
<sequence length="98" mass="9872">MPCDDLTAALDGAPGMGDAVAAIAARRQPGRALRQLEAAAQDELRRMLAARGHAAPGSRIADPVWAGLAWDMGLNGAAIAAAGAPAQAPGYTVLPDDD</sequence>
<dbReference type="AlphaFoldDB" id="A0A2S6ZM53"/>
<proteinExistence type="predicted"/>
<keyword evidence="2" id="KW-1185">Reference proteome</keyword>
<dbReference type="EMBL" id="MIGX01000001">
    <property type="protein sequence ID" value="PPT93324.1"/>
    <property type="molecule type" value="Genomic_DNA"/>
</dbReference>
<dbReference type="RefSeq" id="WP_128418537.1">
    <property type="nucleotide sequence ID" value="NZ_CP049017.1"/>
</dbReference>
<comment type="caution">
    <text evidence="1">The sequence shown here is derived from an EMBL/GenBank/DDBJ whole genome shotgun (WGS) entry which is preliminary data.</text>
</comment>